<accession>A0A843VTH7</accession>
<dbReference type="Pfam" id="PF00954">
    <property type="entry name" value="S_locus_glycop"/>
    <property type="match status" value="1"/>
</dbReference>
<dbReference type="GO" id="GO:0005537">
    <property type="term" value="F:D-mannose binding"/>
    <property type="evidence" value="ECO:0007669"/>
    <property type="project" value="UniProtKB-KW"/>
</dbReference>
<organism evidence="21 22">
    <name type="scientific">Colocasia esculenta</name>
    <name type="common">Wild taro</name>
    <name type="synonym">Arum esculentum</name>
    <dbReference type="NCBI Taxonomy" id="4460"/>
    <lineage>
        <taxon>Eukaryota</taxon>
        <taxon>Viridiplantae</taxon>
        <taxon>Streptophyta</taxon>
        <taxon>Embryophyta</taxon>
        <taxon>Tracheophyta</taxon>
        <taxon>Spermatophyta</taxon>
        <taxon>Magnoliopsida</taxon>
        <taxon>Liliopsida</taxon>
        <taxon>Araceae</taxon>
        <taxon>Aroideae</taxon>
        <taxon>Colocasieae</taxon>
        <taxon>Colocasia</taxon>
    </lineage>
</organism>
<dbReference type="PANTHER" id="PTHR47974">
    <property type="entry name" value="OS07G0415500 PROTEIN"/>
    <property type="match status" value="1"/>
</dbReference>
<gene>
    <name evidence="21" type="ORF">Taro_030219</name>
</gene>
<evidence type="ECO:0000256" key="17">
    <source>
        <dbReference type="SAM" id="Phobius"/>
    </source>
</evidence>
<dbReference type="InterPro" id="IPR003609">
    <property type="entry name" value="Pan_app"/>
</dbReference>
<keyword evidence="9 16" id="KW-0418">Kinase</keyword>
<dbReference type="InterPro" id="IPR024171">
    <property type="entry name" value="SRK-like_kinase"/>
</dbReference>
<feature type="domain" description="Protein kinase" evidence="18">
    <location>
        <begin position="541"/>
        <end position="796"/>
    </location>
</feature>
<dbReference type="AlphaFoldDB" id="A0A843VTH7"/>
<evidence type="ECO:0000313" key="21">
    <source>
        <dbReference type="EMBL" id="MQL97527.1"/>
    </source>
</evidence>
<evidence type="ECO:0000256" key="3">
    <source>
        <dbReference type="ARBA" id="ARBA00022546"/>
    </source>
</evidence>
<keyword evidence="11 17" id="KW-1133">Transmembrane helix</keyword>
<keyword evidence="5 17" id="KW-0812">Transmembrane</keyword>
<dbReference type="Gene3D" id="2.90.10.10">
    <property type="entry name" value="Bulb-type lectin domain"/>
    <property type="match status" value="2"/>
</dbReference>
<dbReference type="EMBL" id="NMUH01002063">
    <property type="protein sequence ID" value="MQL97527.1"/>
    <property type="molecule type" value="Genomic_DNA"/>
</dbReference>
<proteinExistence type="inferred from homology"/>
<feature type="transmembrane region" description="Helical" evidence="17">
    <location>
        <begin position="482"/>
        <end position="509"/>
    </location>
</feature>
<dbReference type="GO" id="GO:0048544">
    <property type="term" value="P:recognition of pollen"/>
    <property type="evidence" value="ECO:0007669"/>
    <property type="project" value="InterPro"/>
</dbReference>
<evidence type="ECO:0000256" key="7">
    <source>
        <dbReference type="ARBA" id="ARBA00022737"/>
    </source>
</evidence>
<dbReference type="CDD" id="cd00028">
    <property type="entry name" value="B_lectin"/>
    <property type="match status" value="1"/>
</dbReference>
<keyword evidence="13 17" id="KW-0472">Membrane</keyword>
<name>A0A843VTH7_COLES</name>
<keyword evidence="14" id="KW-1015">Disulfide bond</keyword>
<dbReference type="EC" id="2.7.11.1" evidence="16"/>
<evidence type="ECO:0000256" key="9">
    <source>
        <dbReference type="ARBA" id="ARBA00022777"/>
    </source>
</evidence>
<keyword evidence="8 16" id="KW-0547">Nucleotide-binding</keyword>
<dbReference type="OrthoDB" id="733107at2759"/>
<evidence type="ECO:0000313" key="22">
    <source>
        <dbReference type="Proteomes" id="UP000652761"/>
    </source>
</evidence>
<feature type="domain" description="Apple" evidence="20">
    <location>
        <begin position="366"/>
        <end position="446"/>
    </location>
</feature>
<dbReference type="InterPro" id="IPR000858">
    <property type="entry name" value="S_locus_glycoprot_dom"/>
</dbReference>
<comment type="catalytic activity">
    <reaction evidence="16">
        <text>L-threonyl-[protein] + ATP = O-phospho-L-threonyl-[protein] + ADP + H(+)</text>
        <dbReference type="Rhea" id="RHEA:46608"/>
        <dbReference type="Rhea" id="RHEA-COMP:11060"/>
        <dbReference type="Rhea" id="RHEA-COMP:11605"/>
        <dbReference type="ChEBI" id="CHEBI:15378"/>
        <dbReference type="ChEBI" id="CHEBI:30013"/>
        <dbReference type="ChEBI" id="CHEBI:30616"/>
        <dbReference type="ChEBI" id="CHEBI:61977"/>
        <dbReference type="ChEBI" id="CHEBI:456216"/>
        <dbReference type="EC" id="2.7.11.1"/>
    </reaction>
</comment>
<evidence type="ECO:0000256" key="6">
    <source>
        <dbReference type="ARBA" id="ARBA00022729"/>
    </source>
</evidence>
<keyword evidence="12" id="KW-0465">Mannose-binding</keyword>
<sequence length="818" mass="90493">MRRGSLGHLHRSTVHMGHFGGRRPKARPFGLPAAAGGRARGLVPLCSAILVLGALAVSGSPSDEFSMISLPLGFEISGGEKRTGVSKNGAFAFGFLGDRDKDEGFMVAIWYNFGNKSEKVPVWTVGGGIRVSENSTFRLSMDGSLMLFDNDPEGFPVWSSDTANLGVKTATLMDNGNLVLVGSDRRVIWESFGCPTDTLLPGQSLHFPHFLRAPSTSYVASYYSLTVNTTGDISLVWEDNVTYWSSELNAPNPAIEARLESNGLFGLFDAAGGIAWYRLSEDFRDPSITFRHLKIDIDGNLRIYSWDKASSMWKVGWQAVQNQCSVFGYCGLYSLCSYNSTGPACECLSEDPESHGCAKITDLGNCKGGVSMSVLKQTVLYSMYPPHDVETMLSSKACREYCLNDTSCYAATAMNDGSGLCIMKRSSFISGYSYSSVAATSFLKVCLVPLAASTAAANLHRDTQIPLTEDGSKSQLDKRKGFMVAITLVLLITAVVFITVEMFVFWFIVHRRKQLNKERRTPFCEEVQMNWCYSTLIRLSIEEVKALTRNFKTKLSPTVYKGILPNQVMVTAKVLRDAIACEKDFLMAVSTLGRTHHRNLVALKGFCFDSTHKILLYEYVTNGSLDQWLFQKRHNRGRDSWQQRLDMAIGVARSIAYLHLECKKCIPHGNLKAENVLIDENFVIKVTDYGLQNLSSGDRTSSSVETLPERDIYMFGIILLQIITGKRQVNAEKLLCLAYQVCQGGELNGFIDAHLEGRVERKGVERAIRLALWCMQDQPSCRPSIGEVVKVLEGALPLDVPPKFHSLPVIGNQTNEGE</sequence>
<protein>
    <recommendedName>
        <fullName evidence="16">Receptor-like serine/threonine-protein kinase</fullName>
        <ecNumber evidence="16">2.7.11.1</ecNumber>
    </recommendedName>
</protein>
<dbReference type="InterPro" id="IPR011009">
    <property type="entry name" value="Kinase-like_dom_sf"/>
</dbReference>
<keyword evidence="15" id="KW-0325">Glycoprotein</keyword>
<keyword evidence="10 16" id="KW-0067">ATP-binding</keyword>
<dbReference type="InterPro" id="IPR000719">
    <property type="entry name" value="Prot_kinase_dom"/>
</dbReference>
<keyword evidence="22" id="KW-1185">Reference proteome</keyword>
<dbReference type="Gene3D" id="3.30.200.20">
    <property type="entry name" value="Phosphorylase Kinase, domain 1"/>
    <property type="match status" value="1"/>
</dbReference>
<dbReference type="PROSITE" id="PS50948">
    <property type="entry name" value="PAN"/>
    <property type="match status" value="1"/>
</dbReference>
<keyword evidence="6" id="KW-0732">Signal</keyword>
<evidence type="ECO:0000256" key="2">
    <source>
        <dbReference type="ARBA" id="ARBA00022527"/>
    </source>
</evidence>
<comment type="similarity">
    <text evidence="16">Belongs to the protein kinase superfamily. Ser/Thr protein kinase family.</text>
</comment>
<dbReference type="SMART" id="SM00108">
    <property type="entry name" value="B_lectin"/>
    <property type="match status" value="1"/>
</dbReference>
<feature type="domain" description="Bulb-type lectin" evidence="19">
    <location>
        <begin position="196"/>
        <end position="316"/>
    </location>
</feature>
<dbReference type="InterPro" id="IPR001480">
    <property type="entry name" value="Bulb-type_lectin_dom"/>
</dbReference>
<evidence type="ECO:0000256" key="8">
    <source>
        <dbReference type="ARBA" id="ARBA00022741"/>
    </source>
</evidence>
<dbReference type="PROSITE" id="PS50927">
    <property type="entry name" value="BULB_LECTIN"/>
    <property type="match status" value="2"/>
</dbReference>
<dbReference type="SUPFAM" id="SSF56112">
    <property type="entry name" value="Protein kinase-like (PK-like)"/>
    <property type="match status" value="1"/>
</dbReference>
<evidence type="ECO:0000256" key="4">
    <source>
        <dbReference type="ARBA" id="ARBA00022679"/>
    </source>
</evidence>
<keyword evidence="7" id="KW-0677">Repeat</keyword>
<reference evidence="21" key="1">
    <citation type="submission" date="2017-07" db="EMBL/GenBank/DDBJ databases">
        <title>Taro Niue Genome Assembly and Annotation.</title>
        <authorList>
            <person name="Atibalentja N."/>
            <person name="Keating K."/>
            <person name="Fields C.J."/>
        </authorList>
    </citation>
    <scope>NUCLEOTIDE SEQUENCE</scope>
    <source>
        <strain evidence="21">Niue_2</strain>
        <tissue evidence="21">Leaf</tissue>
    </source>
</reference>
<comment type="subcellular location">
    <subcellularLocation>
        <location evidence="1">Membrane</location>
        <topology evidence="1">Single-pass membrane protein</topology>
    </subcellularLocation>
</comment>
<dbReference type="Gene3D" id="1.10.510.10">
    <property type="entry name" value="Transferase(Phosphotransferase) domain 1"/>
    <property type="match status" value="1"/>
</dbReference>
<comment type="caution">
    <text evidence="21">The sequence shown here is derived from an EMBL/GenBank/DDBJ whole genome shotgun (WGS) entry which is preliminary data.</text>
</comment>
<evidence type="ECO:0000259" key="18">
    <source>
        <dbReference type="PROSITE" id="PS50011"/>
    </source>
</evidence>
<dbReference type="InterPro" id="IPR036426">
    <property type="entry name" value="Bulb-type_lectin_dom_sf"/>
</dbReference>
<evidence type="ECO:0000259" key="20">
    <source>
        <dbReference type="PROSITE" id="PS50948"/>
    </source>
</evidence>
<dbReference type="GO" id="GO:0016020">
    <property type="term" value="C:membrane"/>
    <property type="evidence" value="ECO:0007669"/>
    <property type="project" value="UniProtKB-SubCell"/>
</dbReference>
<evidence type="ECO:0000256" key="10">
    <source>
        <dbReference type="ARBA" id="ARBA00022840"/>
    </source>
</evidence>
<dbReference type="GO" id="GO:0051707">
    <property type="term" value="P:response to other organism"/>
    <property type="evidence" value="ECO:0007669"/>
    <property type="project" value="UniProtKB-ARBA"/>
</dbReference>
<dbReference type="InterPro" id="IPR001245">
    <property type="entry name" value="Ser-Thr/Tyr_kinase_cat_dom"/>
</dbReference>
<dbReference type="Pfam" id="PF07714">
    <property type="entry name" value="PK_Tyr_Ser-Thr"/>
    <property type="match status" value="1"/>
</dbReference>
<dbReference type="Proteomes" id="UP000652761">
    <property type="component" value="Unassembled WGS sequence"/>
</dbReference>
<keyword evidence="2 16" id="KW-0723">Serine/threonine-protein kinase</keyword>
<evidence type="ECO:0000256" key="16">
    <source>
        <dbReference type="PIRNR" id="PIRNR000641"/>
    </source>
</evidence>
<evidence type="ECO:0000259" key="19">
    <source>
        <dbReference type="PROSITE" id="PS50927"/>
    </source>
</evidence>
<evidence type="ECO:0000256" key="11">
    <source>
        <dbReference type="ARBA" id="ARBA00022989"/>
    </source>
</evidence>
<keyword evidence="12" id="KW-0430">Lectin</keyword>
<dbReference type="GO" id="GO:0004674">
    <property type="term" value="F:protein serine/threonine kinase activity"/>
    <property type="evidence" value="ECO:0007669"/>
    <property type="project" value="UniProtKB-KW"/>
</dbReference>
<evidence type="ECO:0000256" key="5">
    <source>
        <dbReference type="ARBA" id="ARBA00022692"/>
    </source>
</evidence>
<dbReference type="GO" id="GO:0005524">
    <property type="term" value="F:ATP binding"/>
    <property type="evidence" value="ECO:0007669"/>
    <property type="project" value="UniProtKB-KW"/>
</dbReference>
<evidence type="ECO:0000256" key="12">
    <source>
        <dbReference type="ARBA" id="ARBA00023035"/>
    </source>
</evidence>
<keyword evidence="4 16" id="KW-0808">Transferase</keyword>
<dbReference type="Pfam" id="PF01453">
    <property type="entry name" value="B_lectin"/>
    <property type="match status" value="1"/>
</dbReference>
<evidence type="ECO:0000256" key="15">
    <source>
        <dbReference type="ARBA" id="ARBA00023180"/>
    </source>
</evidence>
<comment type="catalytic activity">
    <reaction evidence="16">
        <text>L-seryl-[protein] + ATP = O-phospho-L-seryl-[protein] + ADP + H(+)</text>
        <dbReference type="Rhea" id="RHEA:17989"/>
        <dbReference type="Rhea" id="RHEA-COMP:9863"/>
        <dbReference type="Rhea" id="RHEA-COMP:11604"/>
        <dbReference type="ChEBI" id="CHEBI:15378"/>
        <dbReference type="ChEBI" id="CHEBI:29999"/>
        <dbReference type="ChEBI" id="CHEBI:30616"/>
        <dbReference type="ChEBI" id="CHEBI:83421"/>
        <dbReference type="ChEBI" id="CHEBI:456216"/>
        <dbReference type="EC" id="2.7.11.1"/>
    </reaction>
</comment>
<dbReference type="SUPFAM" id="SSF51110">
    <property type="entry name" value="alpha-D-mannose-specific plant lectins"/>
    <property type="match status" value="2"/>
</dbReference>
<dbReference type="PANTHER" id="PTHR47974:SF10">
    <property type="entry name" value="RECEPTOR-LIKE SERINE_THREONINE-PROTEIN KINASE"/>
    <property type="match status" value="1"/>
</dbReference>
<evidence type="ECO:0000256" key="13">
    <source>
        <dbReference type="ARBA" id="ARBA00023136"/>
    </source>
</evidence>
<evidence type="ECO:0000256" key="1">
    <source>
        <dbReference type="ARBA" id="ARBA00004167"/>
    </source>
</evidence>
<dbReference type="PIRSF" id="PIRSF000641">
    <property type="entry name" value="SRK"/>
    <property type="match status" value="1"/>
</dbReference>
<evidence type="ECO:0000256" key="14">
    <source>
        <dbReference type="ARBA" id="ARBA00023157"/>
    </source>
</evidence>
<dbReference type="PROSITE" id="PS50011">
    <property type="entry name" value="PROTEIN_KINASE_DOM"/>
    <property type="match status" value="1"/>
</dbReference>
<feature type="domain" description="Bulb-type lectin" evidence="19">
    <location>
        <begin position="67"/>
        <end position="193"/>
    </location>
</feature>
<keyword evidence="3" id="KW-0348">Hemagglutinin</keyword>